<name>X1Q137_9ZZZZ</name>
<gene>
    <name evidence="2" type="ORF">S06H3_45937</name>
</gene>
<keyword evidence="1" id="KW-1133">Transmembrane helix</keyword>
<keyword evidence="1" id="KW-0812">Transmembrane</keyword>
<protein>
    <submittedName>
        <fullName evidence="2">Uncharacterized protein</fullName>
    </submittedName>
</protein>
<sequence>MLLETLEALESNPAAYRAAVILIMTVIVNVCGYIENRAAKKGLPYDKRKIAETLMVYTPLIALLPELLPMNQAIVGALIIDIFRRTISHLKGETEEA</sequence>
<dbReference type="AlphaFoldDB" id="X1Q137"/>
<organism evidence="2">
    <name type="scientific">marine sediment metagenome</name>
    <dbReference type="NCBI Taxonomy" id="412755"/>
    <lineage>
        <taxon>unclassified sequences</taxon>
        <taxon>metagenomes</taxon>
        <taxon>ecological metagenomes</taxon>
    </lineage>
</organism>
<keyword evidence="1" id="KW-0472">Membrane</keyword>
<accession>X1Q137</accession>
<dbReference type="EMBL" id="BARV01028733">
    <property type="protein sequence ID" value="GAI36929.1"/>
    <property type="molecule type" value="Genomic_DNA"/>
</dbReference>
<evidence type="ECO:0000256" key="1">
    <source>
        <dbReference type="SAM" id="Phobius"/>
    </source>
</evidence>
<proteinExistence type="predicted"/>
<reference evidence="2" key="1">
    <citation type="journal article" date="2014" name="Front. Microbiol.">
        <title>High frequency of phylogenetically diverse reductive dehalogenase-homologous genes in deep subseafloor sedimentary metagenomes.</title>
        <authorList>
            <person name="Kawai M."/>
            <person name="Futagami T."/>
            <person name="Toyoda A."/>
            <person name="Takaki Y."/>
            <person name="Nishi S."/>
            <person name="Hori S."/>
            <person name="Arai W."/>
            <person name="Tsubouchi T."/>
            <person name="Morono Y."/>
            <person name="Uchiyama I."/>
            <person name="Ito T."/>
            <person name="Fujiyama A."/>
            <person name="Inagaki F."/>
            <person name="Takami H."/>
        </authorList>
    </citation>
    <scope>NUCLEOTIDE SEQUENCE</scope>
    <source>
        <strain evidence="2">Expedition CK06-06</strain>
    </source>
</reference>
<feature type="transmembrane region" description="Helical" evidence="1">
    <location>
        <begin position="14"/>
        <end position="34"/>
    </location>
</feature>
<comment type="caution">
    <text evidence="2">The sequence shown here is derived from an EMBL/GenBank/DDBJ whole genome shotgun (WGS) entry which is preliminary data.</text>
</comment>
<feature type="transmembrane region" description="Helical" evidence="1">
    <location>
        <begin position="54"/>
        <end position="80"/>
    </location>
</feature>
<evidence type="ECO:0000313" key="2">
    <source>
        <dbReference type="EMBL" id="GAI36929.1"/>
    </source>
</evidence>